<dbReference type="InterPro" id="IPR007280">
    <property type="entry name" value="Peptidase_C_arc/bac"/>
</dbReference>
<evidence type="ECO:0000256" key="13">
    <source>
        <dbReference type="SAM" id="SignalP"/>
    </source>
</evidence>
<dbReference type="FunFam" id="2.60.120.380:FF:000013">
    <property type="entry name" value="Alkaline serine protease"/>
    <property type="match status" value="1"/>
</dbReference>
<dbReference type="PROSITE" id="PS51892">
    <property type="entry name" value="SUBTILASE"/>
    <property type="match status" value="1"/>
</dbReference>
<dbReference type="GO" id="GO:0004252">
    <property type="term" value="F:serine-type endopeptidase activity"/>
    <property type="evidence" value="ECO:0007669"/>
    <property type="project" value="UniProtKB-UniRule"/>
</dbReference>
<feature type="compositionally biased region" description="Polar residues" evidence="12">
    <location>
        <begin position="607"/>
        <end position="620"/>
    </location>
</feature>
<dbReference type="InterPro" id="IPR015500">
    <property type="entry name" value="Peptidase_S8_subtilisin-rel"/>
</dbReference>
<dbReference type="PRINTS" id="PR00723">
    <property type="entry name" value="SUBTILISIN"/>
</dbReference>
<dbReference type="PROSITE" id="PS51318">
    <property type="entry name" value="TAT"/>
    <property type="match status" value="1"/>
</dbReference>
<dbReference type="EMBL" id="AVBH01000037">
    <property type="protein sequence ID" value="KGO98984.1"/>
    <property type="molecule type" value="Genomic_DNA"/>
</dbReference>
<feature type="region of interest" description="Disordered" evidence="12">
    <location>
        <begin position="203"/>
        <end position="225"/>
    </location>
</feature>
<keyword evidence="3" id="KW-0964">Secreted</keyword>
<evidence type="ECO:0000256" key="9">
    <source>
        <dbReference type="PIRSR" id="PIRSR615500-1"/>
    </source>
</evidence>
<dbReference type="InterPro" id="IPR023827">
    <property type="entry name" value="Peptidase_S8_Asp-AS"/>
</dbReference>
<keyword evidence="6 10" id="KW-0378">Hydrolase</keyword>
<dbReference type="InterPro" id="IPR006311">
    <property type="entry name" value="TAT_signal"/>
</dbReference>
<keyword evidence="7 10" id="KW-0720">Serine protease</keyword>
<evidence type="ECO:0000256" key="7">
    <source>
        <dbReference type="ARBA" id="ARBA00022825"/>
    </source>
</evidence>
<evidence type="ECO:0000259" key="14">
    <source>
        <dbReference type="PROSITE" id="PS51829"/>
    </source>
</evidence>
<comment type="similarity">
    <text evidence="2 10 11">Belongs to the peptidase S8 family.</text>
</comment>
<evidence type="ECO:0000256" key="2">
    <source>
        <dbReference type="ARBA" id="ARBA00011073"/>
    </source>
</evidence>
<dbReference type="SUPFAM" id="SSF49785">
    <property type="entry name" value="Galactose-binding domain-like"/>
    <property type="match status" value="1"/>
</dbReference>
<dbReference type="InterPro" id="IPR050131">
    <property type="entry name" value="Peptidase_S8_subtilisin-like"/>
</dbReference>
<dbReference type="Proteomes" id="UP000030003">
    <property type="component" value="Unassembled WGS sequence"/>
</dbReference>
<dbReference type="InterPro" id="IPR022398">
    <property type="entry name" value="Peptidase_S8_His-AS"/>
</dbReference>
<evidence type="ECO:0000256" key="8">
    <source>
        <dbReference type="ARBA" id="ARBA00023145"/>
    </source>
</evidence>
<dbReference type="InterPro" id="IPR002884">
    <property type="entry name" value="P_dom"/>
</dbReference>
<dbReference type="PROSITE" id="PS51829">
    <property type="entry name" value="P_HOMO_B"/>
    <property type="match status" value="1"/>
</dbReference>
<dbReference type="Gene3D" id="2.60.120.260">
    <property type="entry name" value="Galactose-binding domain-like"/>
    <property type="match status" value="1"/>
</dbReference>
<dbReference type="eggNOG" id="COG1404">
    <property type="taxonomic scope" value="Bacteria"/>
</dbReference>
<dbReference type="AlphaFoldDB" id="A0A0A0M9U5"/>
<dbReference type="Pfam" id="PF00082">
    <property type="entry name" value="Peptidase_S8"/>
    <property type="match status" value="1"/>
</dbReference>
<feature type="active site" description="Charge relay system" evidence="9 10">
    <location>
        <position position="178"/>
    </location>
</feature>
<evidence type="ECO:0000256" key="3">
    <source>
        <dbReference type="ARBA" id="ARBA00022525"/>
    </source>
</evidence>
<feature type="chain" id="PRO_5001973395" evidence="13">
    <location>
        <begin position="32"/>
        <end position="701"/>
    </location>
</feature>
<keyword evidence="4 10" id="KW-0645">Protease</keyword>
<dbReference type="GO" id="GO:0006508">
    <property type="term" value="P:proteolysis"/>
    <property type="evidence" value="ECO:0007669"/>
    <property type="project" value="UniProtKB-KW"/>
</dbReference>
<dbReference type="InterPro" id="IPR036852">
    <property type="entry name" value="Peptidase_S8/S53_dom_sf"/>
</dbReference>
<dbReference type="eggNOG" id="COG4935">
    <property type="taxonomic scope" value="Bacteria"/>
</dbReference>
<dbReference type="PROSITE" id="PS00137">
    <property type="entry name" value="SUBTILASE_HIS"/>
    <property type="match status" value="1"/>
</dbReference>
<reference evidence="15 16" key="1">
    <citation type="submission" date="2013-08" db="EMBL/GenBank/DDBJ databases">
        <title>Genomic analysis of Lysobacter defluvii.</title>
        <authorList>
            <person name="Wang Q."/>
            <person name="Wang G."/>
        </authorList>
    </citation>
    <scope>NUCLEOTIDE SEQUENCE [LARGE SCALE GENOMIC DNA]</scope>
    <source>
        <strain evidence="15 16">IMMIB APB-9</strain>
    </source>
</reference>
<accession>A0A0A0M9U5</accession>
<evidence type="ECO:0000256" key="1">
    <source>
        <dbReference type="ARBA" id="ARBA00004613"/>
    </source>
</evidence>
<dbReference type="InterPro" id="IPR023828">
    <property type="entry name" value="Peptidase_S8_Ser-AS"/>
</dbReference>
<dbReference type="PANTHER" id="PTHR43806:SF11">
    <property type="entry name" value="CEREVISIN-RELATED"/>
    <property type="match status" value="1"/>
</dbReference>
<feature type="region of interest" description="Disordered" evidence="12">
    <location>
        <begin position="579"/>
        <end position="623"/>
    </location>
</feature>
<sequence>MSPSQRRPLRRRALAAATAAVLSLAASGALATDLAVINTSGLEQAEGNDRFIVKYREGSAQRDNPAALDRALQAASTATLHGRALGLQKVRRTATGAEVLRTARKLGRADAEALMQRLAADPAVEYVEVDQKMYPALTPNDTYYNSHQWHYFESAGGIRANQAWDQANGSGVVVAVLDTGITNHSDLDANILPGYDFISDSGVAGDGNGRDSDPSDPGDYYGGNSSSWHGTHVTGTIAAVTNNNKGVAGVAFGAKVVPVRVLGRGGGYLSDIADGIVWASGGSVSGVPSNANPAEVINMSLGGSGSCSSTYQSAINSAVNRGTTVVVAAGNSNANVSGFNPGNCSNVVSVASTTRQGARSSFSNYGSLIDVSAPGSDIASTVNTGSTTPSTEGYSLMSGTSMAAPHVAGVVALMQAAAGGTLSPAQVEQILKDTARALPGSCSGGCGAGIVDANAAVAAAGGGGGGDPGDPGNPGDNTLTKGVPVTGLSATSGSDVVYTLQVPSGASNLSFQISGGTGDADLYVRRGSEPTDGAYDCRPYRSGNSESCSFANPGAGTWYVRVKAYQGFSGVSLVGDYSTEGSGGGDTPRSYGNTTDYAIPSPGSVESPITVSGRSGNAPNPTRVDVDIRHTYRGDLQVDLVAPDGSTYRIKSADGRDSADNVIGYANLNLSSEQKNGTWRLRVRDHYSGDTGYINSWSITF</sequence>
<gene>
    <name evidence="15" type="ORF">N791_12585</name>
</gene>
<evidence type="ECO:0000313" key="15">
    <source>
        <dbReference type="EMBL" id="KGO98984.1"/>
    </source>
</evidence>
<dbReference type="GO" id="GO:0005576">
    <property type="term" value="C:extracellular region"/>
    <property type="evidence" value="ECO:0007669"/>
    <property type="project" value="UniProtKB-SubCell"/>
</dbReference>
<dbReference type="InterPro" id="IPR008979">
    <property type="entry name" value="Galactose-bd-like_sf"/>
</dbReference>
<organism evidence="15 16">
    <name type="scientific">Lysobacter defluvii IMMIB APB-9 = DSM 18482</name>
    <dbReference type="NCBI Taxonomy" id="1385515"/>
    <lineage>
        <taxon>Bacteria</taxon>
        <taxon>Pseudomonadati</taxon>
        <taxon>Pseudomonadota</taxon>
        <taxon>Gammaproteobacteria</taxon>
        <taxon>Lysobacterales</taxon>
        <taxon>Lysobacteraceae</taxon>
        <taxon>Novilysobacter</taxon>
    </lineage>
</organism>
<evidence type="ECO:0000256" key="12">
    <source>
        <dbReference type="SAM" id="MobiDB-lite"/>
    </source>
</evidence>
<evidence type="ECO:0000256" key="6">
    <source>
        <dbReference type="ARBA" id="ARBA00022801"/>
    </source>
</evidence>
<evidence type="ECO:0000313" key="16">
    <source>
        <dbReference type="Proteomes" id="UP000030003"/>
    </source>
</evidence>
<feature type="signal peptide" evidence="13">
    <location>
        <begin position="1"/>
        <end position="31"/>
    </location>
</feature>
<feature type="active site" description="Charge relay system" evidence="9 10">
    <location>
        <position position="229"/>
    </location>
</feature>
<dbReference type="Gene3D" id="3.40.50.200">
    <property type="entry name" value="Peptidase S8/S53 domain"/>
    <property type="match status" value="1"/>
</dbReference>
<comment type="caution">
    <text evidence="15">The sequence shown here is derived from an EMBL/GenBank/DDBJ whole genome shotgun (WGS) entry which is preliminary data.</text>
</comment>
<protein>
    <submittedName>
        <fullName evidence="15">Peptidase S8</fullName>
    </submittedName>
</protein>
<dbReference type="Gene3D" id="2.60.120.380">
    <property type="match status" value="1"/>
</dbReference>
<dbReference type="InterPro" id="IPR034176">
    <property type="entry name" value="Peptidases_S8_13"/>
</dbReference>
<evidence type="ECO:0000256" key="4">
    <source>
        <dbReference type="ARBA" id="ARBA00022670"/>
    </source>
</evidence>
<dbReference type="InterPro" id="IPR000209">
    <property type="entry name" value="Peptidase_S8/S53_dom"/>
</dbReference>
<dbReference type="PROSITE" id="PS00138">
    <property type="entry name" value="SUBTILASE_SER"/>
    <property type="match status" value="1"/>
</dbReference>
<dbReference type="FunFam" id="3.40.50.200:FF:000022">
    <property type="entry name" value="Extracellular protease"/>
    <property type="match status" value="1"/>
</dbReference>
<evidence type="ECO:0000256" key="5">
    <source>
        <dbReference type="ARBA" id="ARBA00022729"/>
    </source>
</evidence>
<dbReference type="PROSITE" id="PS00136">
    <property type="entry name" value="SUBTILASE_ASP"/>
    <property type="match status" value="1"/>
</dbReference>
<dbReference type="OrthoDB" id="9790784at2"/>
<dbReference type="Pfam" id="PF04151">
    <property type="entry name" value="PPC"/>
    <property type="match status" value="1"/>
</dbReference>
<dbReference type="SUPFAM" id="SSF52743">
    <property type="entry name" value="Subtilisin-like"/>
    <property type="match status" value="1"/>
</dbReference>
<feature type="domain" description="P/Homo B" evidence="14">
    <location>
        <begin position="585"/>
        <end position="701"/>
    </location>
</feature>
<dbReference type="Pfam" id="PF01483">
    <property type="entry name" value="P_proprotein"/>
    <property type="match status" value="1"/>
</dbReference>
<dbReference type="STRING" id="1385515.GCA_000423325_01542"/>
<dbReference type="PANTHER" id="PTHR43806">
    <property type="entry name" value="PEPTIDASE S8"/>
    <property type="match status" value="1"/>
</dbReference>
<comment type="subcellular location">
    <subcellularLocation>
        <location evidence="1">Secreted</location>
    </subcellularLocation>
</comment>
<proteinExistence type="inferred from homology"/>
<feature type="active site" description="Charge relay system" evidence="9 10">
    <location>
        <position position="401"/>
    </location>
</feature>
<keyword evidence="5 13" id="KW-0732">Signal</keyword>
<keyword evidence="16" id="KW-1185">Reference proteome</keyword>
<name>A0A0A0M9U5_9GAMM</name>
<evidence type="ECO:0000256" key="10">
    <source>
        <dbReference type="PROSITE-ProRule" id="PRU01240"/>
    </source>
</evidence>
<keyword evidence="8" id="KW-0865">Zymogen</keyword>
<evidence type="ECO:0000256" key="11">
    <source>
        <dbReference type="RuleBase" id="RU003355"/>
    </source>
</evidence>
<dbReference type="CDD" id="cd07496">
    <property type="entry name" value="Peptidases_S8_13"/>
    <property type="match status" value="1"/>
</dbReference>